<proteinExistence type="predicted"/>
<protein>
    <submittedName>
        <fullName evidence="1">Ferritin-like domain-containing protein</fullName>
    </submittedName>
</protein>
<sequence length="167" mass="18399">MGLFSKSIKTLDDLFVHTLQDIYYAEQQIAKSLPTMISKATDPQLRQGLEVHLRETEGQIQRLEQVFEMHGQPAKGTTCAAMDGILEEAKDILGVANDNDVLDAAIISSAQAVEHYEITRYGTLVAFAKQLGRQDCAAVLQKTLDEEYATDRKLSSIAESKVNRAAA</sequence>
<dbReference type="EMBL" id="JAAVNE010000004">
    <property type="protein sequence ID" value="NKC30112.1"/>
    <property type="molecule type" value="Genomic_DNA"/>
</dbReference>
<dbReference type="Gene3D" id="1.20.1260.10">
    <property type="match status" value="1"/>
</dbReference>
<dbReference type="PANTHER" id="PTHR30565">
    <property type="entry name" value="PROTEIN YCIF"/>
    <property type="match status" value="1"/>
</dbReference>
<comment type="caution">
    <text evidence="1">The sequence shown here is derived from an EMBL/GenBank/DDBJ whole genome shotgun (WGS) entry which is preliminary data.</text>
</comment>
<organism evidence="1 2">
    <name type="scientific">Falsiroseomonas selenitidurans</name>
    <dbReference type="NCBI Taxonomy" id="2716335"/>
    <lineage>
        <taxon>Bacteria</taxon>
        <taxon>Pseudomonadati</taxon>
        <taxon>Pseudomonadota</taxon>
        <taxon>Alphaproteobacteria</taxon>
        <taxon>Acetobacterales</taxon>
        <taxon>Roseomonadaceae</taxon>
        <taxon>Falsiroseomonas</taxon>
    </lineage>
</organism>
<dbReference type="InterPro" id="IPR010287">
    <property type="entry name" value="DUF892_YciF-like"/>
</dbReference>
<evidence type="ECO:0000313" key="1">
    <source>
        <dbReference type="EMBL" id="NKC30112.1"/>
    </source>
</evidence>
<accession>A0ABX1E3M1</accession>
<dbReference type="SUPFAM" id="SSF47240">
    <property type="entry name" value="Ferritin-like"/>
    <property type="match status" value="1"/>
</dbReference>
<dbReference type="InterPro" id="IPR009078">
    <property type="entry name" value="Ferritin-like_SF"/>
</dbReference>
<dbReference type="PANTHER" id="PTHR30565:SF9">
    <property type="entry name" value="PROTEIN YCIF"/>
    <property type="match status" value="1"/>
</dbReference>
<keyword evidence="2" id="KW-1185">Reference proteome</keyword>
<dbReference type="InterPro" id="IPR012347">
    <property type="entry name" value="Ferritin-like"/>
</dbReference>
<dbReference type="Proteomes" id="UP000787635">
    <property type="component" value="Unassembled WGS sequence"/>
</dbReference>
<evidence type="ECO:0000313" key="2">
    <source>
        <dbReference type="Proteomes" id="UP000787635"/>
    </source>
</evidence>
<reference evidence="1 2" key="1">
    <citation type="submission" date="2020-03" db="EMBL/GenBank/DDBJ databases">
        <title>Roseomonas selenitidurans sp. nov. isolated from urban soil.</title>
        <authorList>
            <person name="Liu H."/>
        </authorList>
    </citation>
    <scope>NUCLEOTIDE SEQUENCE [LARGE SCALE GENOMIC DNA]</scope>
    <source>
        <strain evidence="1 2">BU-1</strain>
    </source>
</reference>
<dbReference type="InterPro" id="IPR047114">
    <property type="entry name" value="YciF"/>
</dbReference>
<dbReference type="RefSeq" id="WP_168027730.1">
    <property type="nucleotide sequence ID" value="NZ_JAAVNE010000004.1"/>
</dbReference>
<dbReference type="Pfam" id="PF05974">
    <property type="entry name" value="DUF892"/>
    <property type="match status" value="1"/>
</dbReference>
<gene>
    <name evidence="1" type="ORF">HEQ75_04505</name>
</gene>
<name>A0ABX1E3M1_9PROT</name>
<dbReference type="CDD" id="cd07909">
    <property type="entry name" value="YciF"/>
    <property type="match status" value="1"/>
</dbReference>